<gene>
    <name evidence="2" type="ORF">F7Q93_14955</name>
</gene>
<evidence type="ECO:0000313" key="2">
    <source>
        <dbReference type="EMBL" id="KAB0570538.1"/>
    </source>
</evidence>
<dbReference type="AlphaFoldDB" id="A0A643EXS5"/>
<dbReference type="RefSeq" id="WP_128093969.1">
    <property type="nucleotide sequence ID" value="NZ_JBHEEN010000006.1"/>
</dbReference>
<protein>
    <submittedName>
        <fullName evidence="2">Uncharacterized protein</fullName>
    </submittedName>
</protein>
<proteinExistence type="predicted"/>
<evidence type="ECO:0000256" key="1">
    <source>
        <dbReference type="SAM" id="MobiDB-lite"/>
    </source>
</evidence>
<feature type="region of interest" description="Disordered" evidence="1">
    <location>
        <begin position="1"/>
        <end position="32"/>
    </location>
</feature>
<comment type="caution">
    <text evidence="2">The sequence shown here is derived from an EMBL/GenBank/DDBJ whole genome shotgun (WGS) entry which is preliminary data.</text>
</comment>
<name>A0A643EXS5_9HYPH</name>
<reference evidence="2" key="1">
    <citation type="submission" date="2019-09" db="EMBL/GenBank/DDBJ databases">
        <title>Draft genome sequences of 48 bacterial type strains from the CCUG.</title>
        <authorList>
            <person name="Tunovic T."/>
            <person name="Pineiro-Iglesias B."/>
            <person name="Unosson C."/>
            <person name="Inganas E."/>
            <person name="Ohlen M."/>
            <person name="Cardew S."/>
            <person name="Jensie-Markopoulos S."/>
            <person name="Salva-Serra F."/>
            <person name="Jaen-Luchoro D."/>
            <person name="Karlsson R."/>
            <person name="Svensson-Stadler L."/>
            <person name="Chun J."/>
            <person name="Moore E."/>
        </authorList>
    </citation>
    <scope>NUCLEOTIDE SEQUENCE</scope>
    <source>
        <strain evidence="2">CCUG 50899</strain>
    </source>
</reference>
<sequence>MSEQAQGAGARVNTGGNAFPSPDWNGGWKGPDASHGMTLRDHFAGIAMGALYSNGQTQAIISRCAKDDGVAATTYAAKAAYEIADAMIAARGH</sequence>
<accession>A0A643EXS5</accession>
<organism evidence="2">
    <name type="scientific">Brucella pituitosa</name>
    <dbReference type="NCBI Taxonomy" id="571256"/>
    <lineage>
        <taxon>Bacteria</taxon>
        <taxon>Pseudomonadati</taxon>
        <taxon>Pseudomonadota</taxon>
        <taxon>Alphaproteobacteria</taxon>
        <taxon>Hyphomicrobiales</taxon>
        <taxon>Brucellaceae</taxon>
        <taxon>Brucella/Ochrobactrum group</taxon>
        <taxon>Brucella</taxon>
    </lineage>
</organism>
<dbReference type="EMBL" id="VZPE01000006">
    <property type="protein sequence ID" value="KAB0570538.1"/>
    <property type="molecule type" value="Genomic_DNA"/>
</dbReference>